<dbReference type="Gene3D" id="3.80.10.10">
    <property type="entry name" value="Ribonuclease Inhibitor"/>
    <property type="match status" value="1"/>
</dbReference>
<name>A0AAD6YD88_9AGAR</name>
<gene>
    <name evidence="1" type="ORF">GGX14DRAFT_443394</name>
</gene>
<dbReference type="AlphaFoldDB" id="A0AAD6YD88"/>
<reference evidence="1" key="1">
    <citation type="submission" date="2023-03" db="EMBL/GenBank/DDBJ databases">
        <title>Massive genome expansion in bonnet fungi (Mycena s.s.) driven by repeated elements and novel gene families across ecological guilds.</title>
        <authorList>
            <consortium name="Lawrence Berkeley National Laboratory"/>
            <person name="Harder C.B."/>
            <person name="Miyauchi S."/>
            <person name="Viragh M."/>
            <person name="Kuo A."/>
            <person name="Thoen E."/>
            <person name="Andreopoulos B."/>
            <person name="Lu D."/>
            <person name="Skrede I."/>
            <person name="Drula E."/>
            <person name="Henrissat B."/>
            <person name="Morin E."/>
            <person name="Kohler A."/>
            <person name="Barry K."/>
            <person name="LaButti K."/>
            <person name="Morin E."/>
            <person name="Salamov A."/>
            <person name="Lipzen A."/>
            <person name="Mereny Z."/>
            <person name="Hegedus B."/>
            <person name="Baldrian P."/>
            <person name="Stursova M."/>
            <person name="Weitz H."/>
            <person name="Taylor A."/>
            <person name="Grigoriev I.V."/>
            <person name="Nagy L.G."/>
            <person name="Martin F."/>
            <person name="Kauserud H."/>
        </authorList>
    </citation>
    <scope>NUCLEOTIDE SEQUENCE</scope>
    <source>
        <strain evidence="1">9144</strain>
    </source>
</reference>
<evidence type="ECO:0000313" key="1">
    <source>
        <dbReference type="EMBL" id="KAJ7214903.1"/>
    </source>
</evidence>
<comment type="caution">
    <text evidence="1">The sequence shown here is derived from an EMBL/GenBank/DDBJ whole genome shotgun (WGS) entry which is preliminary data.</text>
</comment>
<protein>
    <recommendedName>
        <fullName evidence="3">F-box domain-containing protein</fullName>
    </recommendedName>
</protein>
<organism evidence="1 2">
    <name type="scientific">Mycena pura</name>
    <dbReference type="NCBI Taxonomy" id="153505"/>
    <lineage>
        <taxon>Eukaryota</taxon>
        <taxon>Fungi</taxon>
        <taxon>Dikarya</taxon>
        <taxon>Basidiomycota</taxon>
        <taxon>Agaricomycotina</taxon>
        <taxon>Agaricomycetes</taxon>
        <taxon>Agaricomycetidae</taxon>
        <taxon>Agaricales</taxon>
        <taxon>Marasmiineae</taxon>
        <taxon>Mycenaceae</taxon>
        <taxon>Mycena</taxon>
    </lineage>
</organism>
<evidence type="ECO:0008006" key="3">
    <source>
        <dbReference type="Google" id="ProtNLM"/>
    </source>
</evidence>
<proteinExistence type="predicted"/>
<accession>A0AAD6YD88</accession>
<dbReference type="Proteomes" id="UP001219525">
    <property type="component" value="Unassembled WGS sequence"/>
</dbReference>
<dbReference type="InterPro" id="IPR032675">
    <property type="entry name" value="LRR_dom_sf"/>
</dbReference>
<dbReference type="EMBL" id="JARJCW010000018">
    <property type="protein sequence ID" value="KAJ7214903.1"/>
    <property type="molecule type" value="Genomic_DNA"/>
</dbReference>
<keyword evidence="2" id="KW-1185">Reference proteome</keyword>
<evidence type="ECO:0000313" key="2">
    <source>
        <dbReference type="Proteomes" id="UP001219525"/>
    </source>
</evidence>
<sequence length="523" mass="58310">MHRALQIAEIVDLICSQIATQIHRDASRPDWASGDLAALARTSKNFLDPALNGLWSYQDTFLPILLCMPGDLWDGPVFNVVDSLNLARSIVPTDWDRPLFYLHRVKHLSITDYMNMPSQDLFDTFSLCLPTDHFFPNLRSLEWTNVNSALFHNIRLLLGPNITDLQITFTDDIPCLSFIPMIAAKYPDLRSADLYCEFAEFRPESRELETISLFARGLKCIETLSVDALDGSAFAHLSTLPTLESLTVMNLCAFSFAPSQPDIPGFIGLTTLIITATTDKAAISCVKALSQSPLAKVFLCMDFETTPKFVSLLYASVVENISHATLRSLDIQATDDPQWPAHPPSSPERSAVFRTALRHLFCFGSLTRAELTTTGGFHLDDALLVELAHAWPNMQHLTLLAEDRSCSGSRATLSGLRSLAYLCPGLVILGLELEASVIPSPYSHVDRKPPSRLSDLCVGFSPIFEPSLVAYFLVATFPEIKQVSTGLEHYHMVVTDRERDSFLYTNRWIEVHDKLTKLRKATS</sequence>
<feature type="non-terminal residue" evidence="1">
    <location>
        <position position="523"/>
    </location>
</feature>